<keyword evidence="7" id="KW-0256">Endoplasmic reticulum</keyword>
<dbReference type="FunFam" id="1.25.40.10:FF:000778">
    <property type="entry name" value="Protein SGT1 homolog"/>
    <property type="match status" value="1"/>
</dbReference>
<dbReference type="InterPro" id="IPR019734">
    <property type="entry name" value="TPR_rpt"/>
</dbReference>
<dbReference type="STRING" id="43335.A0A4U5QWA6"/>
<dbReference type="SUPFAM" id="SSF49764">
    <property type="entry name" value="HSP20-like chaperones"/>
    <property type="match status" value="1"/>
</dbReference>
<evidence type="ECO:0000256" key="4">
    <source>
        <dbReference type="ARBA" id="ARBA00022448"/>
    </source>
</evidence>
<dbReference type="PROSITE" id="PS51203">
    <property type="entry name" value="CS"/>
    <property type="match status" value="1"/>
</dbReference>
<dbReference type="GO" id="GO:0051087">
    <property type="term" value="F:protein-folding chaperone binding"/>
    <property type="evidence" value="ECO:0007669"/>
    <property type="project" value="InterPro"/>
</dbReference>
<dbReference type="InterPro" id="IPR011990">
    <property type="entry name" value="TPR-like_helical_dom_sf"/>
</dbReference>
<feature type="domain" description="SGS" evidence="12">
    <location>
        <begin position="268"/>
        <end position="359"/>
    </location>
</feature>
<organism evidence="14">
    <name type="scientific">Populus alba</name>
    <name type="common">White poplar</name>
    <dbReference type="NCBI Taxonomy" id="43335"/>
    <lineage>
        <taxon>Eukaryota</taxon>
        <taxon>Viridiplantae</taxon>
        <taxon>Streptophyta</taxon>
        <taxon>Embryophyta</taxon>
        <taxon>Tracheophyta</taxon>
        <taxon>Spermatophyta</taxon>
        <taxon>Magnoliopsida</taxon>
        <taxon>eudicotyledons</taxon>
        <taxon>Gunneridae</taxon>
        <taxon>Pentapetalae</taxon>
        <taxon>rosids</taxon>
        <taxon>fabids</taxon>
        <taxon>Malpighiales</taxon>
        <taxon>Salicaceae</taxon>
        <taxon>Saliceae</taxon>
        <taxon>Populus</taxon>
    </lineage>
</organism>
<evidence type="ECO:0000313" key="14">
    <source>
        <dbReference type="EMBL" id="TKS15483.1"/>
    </source>
</evidence>
<evidence type="ECO:0000259" key="12">
    <source>
        <dbReference type="PROSITE" id="PS51048"/>
    </source>
</evidence>
<keyword evidence="9" id="KW-0333">Golgi apparatus</keyword>
<dbReference type="FunFam" id="2.60.40.790:FF:000041">
    <property type="entry name" value="Protein SGT1 homolog A"/>
    <property type="match status" value="1"/>
</dbReference>
<dbReference type="Pfam" id="PF13181">
    <property type="entry name" value="TPR_8"/>
    <property type="match status" value="1"/>
</dbReference>
<accession>A0A4U5QWA6</accession>
<evidence type="ECO:0000256" key="7">
    <source>
        <dbReference type="ARBA" id="ARBA00022824"/>
    </source>
</evidence>
<evidence type="ECO:0000256" key="3">
    <source>
        <dbReference type="ARBA" id="ARBA00008509"/>
    </source>
</evidence>
<evidence type="ECO:0000256" key="11">
    <source>
        <dbReference type="ARBA" id="ARBA00075471"/>
    </source>
</evidence>
<reference evidence="14" key="1">
    <citation type="submission" date="2018-10" db="EMBL/GenBank/DDBJ databases">
        <title>Population genomic analysis revealed the cold adaptation of white poplar.</title>
        <authorList>
            <person name="Liu Y.-J."/>
        </authorList>
    </citation>
    <scope>NUCLEOTIDE SEQUENCE [LARGE SCALE GENOMIC DNA]</scope>
    <source>
        <strain evidence="14">PAL-ZL1</strain>
    </source>
</reference>
<evidence type="ECO:0000256" key="9">
    <source>
        <dbReference type="ARBA" id="ARBA00023034"/>
    </source>
</evidence>
<proteinExistence type="inferred from homology"/>
<dbReference type="EMBL" id="RCHU01000088">
    <property type="protein sequence ID" value="TKS15483.1"/>
    <property type="molecule type" value="Genomic_DNA"/>
</dbReference>
<evidence type="ECO:0000256" key="1">
    <source>
        <dbReference type="ARBA" id="ARBA00004240"/>
    </source>
</evidence>
<dbReference type="SMART" id="SM01399">
    <property type="entry name" value="Sybindin"/>
    <property type="match status" value="1"/>
</dbReference>
<dbReference type="InterPro" id="IPR007699">
    <property type="entry name" value="SGS_dom"/>
</dbReference>
<dbReference type="PROSITE" id="PS51048">
    <property type="entry name" value="SGS"/>
    <property type="match status" value="1"/>
</dbReference>
<dbReference type="SMART" id="SM00028">
    <property type="entry name" value="TPR"/>
    <property type="match status" value="3"/>
</dbReference>
<gene>
    <name evidence="14" type="ORF">D5086_0000031780</name>
</gene>
<dbReference type="Pfam" id="PF04099">
    <property type="entry name" value="Sybindin"/>
    <property type="match status" value="1"/>
</dbReference>
<feature type="domain" description="CS" evidence="13">
    <location>
        <begin position="156"/>
        <end position="246"/>
    </location>
</feature>
<dbReference type="Gene3D" id="3.30.450.70">
    <property type="match status" value="1"/>
</dbReference>
<keyword evidence="6" id="KW-0802">TPR repeat</keyword>
<dbReference type="CDD" id="cd14855">
    <property type="entry name" value="TRAPPC1_MUM2"/>
    <property type="match status" value="1"/>
</dbReference>
<keyword evidence="5" id="KW-0677">Repeat</keyword>
<evidence type="ECO:0000259" key="13">
    <source>
        <dbReference type="PROSITE" id="PS51203"/>
    </source>
</evidence>
<dbReference type="Gene3D" id="1.25.40.10">
    <property type="entry name" value="Tetratricopeptide repeat domain"/>
    <property type="match status" value="1"/>
</dbReference>
<evidence type="ECO:0000256" key="10">
    <source>
        <dbReference type="ARBA" id="ARBA00069423"/>
    </source>
</evidence>
<dbReference type="GO" id="GO:0006950">
    <property type="term" value="P:response to stress"/>
    <property type="evidence" value="ECO:0007669"/>
    <property type="project" value="UniProtKB-ARBA"/>
</dbReference>
<dbReference type="FunFam" id="3.30.450.70:FF:000006">
    <property type="entry name" value="Trafficking particle complex subunit 1"/>
    <property type="match status" value="1"/>
</dbReference>
<dbReference type="InterPro" id="IPR044563">
    <property type="entry name" value="Sgt1-like"/>
</dbReference>
<dbReference type="Gene3D" id="2.60.40.790">
    <property type="match status" value="1"/>
</dbReference>
<evidence type="ECO:0000256" key="6">
    <source>
        <dbReference type="ARBA" id="ARBA00022803"/>
    </source>
</evidence>
<dbReference type="InterPro" id="IPR007052">
    <property type="entry name" value="CS_dom"/>
</dbReference>
<dbReference type="Pfam" id="PF05002">
    <property type="entry name" value="SGS"/>
    <property type="match status" value="1"/>
</dbReference>
<dbReference type="GO" id="GO:0030008">
    <property type="term" value="C:TRAPP complex"/>
    <property type="evidence" value="ECO:0007669"/>
    <property type="project" value="InterPro"/>
</dbReference>
<comment type="caution">
    <text evidence="14">The sequence shown here is derived from an EMBL/GenBank/DDBJ whole genome shotgun (WGS) entry which is preliminary data.</text>
</comment>
<evidence type="ECO:0000256" key="5">
    <source>
        <dbReference type="ARBA" id="ARBA00022737"/>
    </source>
</evidence>
<keyword evidence="8" id="KW-0931">ER-Golgi transport</keyword>
<dbReference type="SUPFAM" id="SSF64356">
    <property type="entry name" value="SNARE-like"/>
    <property type="match status" value="1"/>
</dbReference>
<evidence type="ECO:0000256" key="8">
    <source>
        <dbReference type="ARBA" id="ARBA00022892"/>
    </source>
</evidence>
<dbReference type="AlphaFoldDB" id="A0A4U5QWA6"/>
<dbReference type="InterPro" id="IPR008978">
    <property type="entry name" value="HSP20-like_chaperone"/>
</dbReference>
<dbReference type="GO" id="GO:0005794">
    <property type="term" value="C:Golgi apparatus"/>
    <property type="evidence" value="ECO:0007669"/>
    <property type="project" value="UniProtKB-SubCell"/>
</dbReference>
<dbReference type="GO" id="GO:0005783">
    <property type="term" value="C:endoplasmic reticulum"/>
    <property type="evidence" value="ECO:0007669"/>
    <property type="project" value="UniProtKB-SubCell"/>
</dbReference>
<dbReference type="CDD" id="cd06466">
    <property type="entry name" value="p23_CS_SGT1_like"/>
    <property type="match status" value="1"/>
</dbReference>
<dbReference type="InterPro" id="IPR011012">
    <property type="entry name" value="Longin-like_dom_sf"/>
</dbReference>
<protein>
    <recommendedName>
        <fullName evidence="10">Protein SGT1 homolog</fullName>
    </recommendedName>
    <alternativeName>
        <fullName evidence="11">Suppressor of G2 allele of SKP1 homolog</fullName>
    </alternativeName>
</protein>
<dbReference type="Pfam" id="PF04969">
    <property type="entry name" value="CS"/>
    <property type="match status" value="1"/>
</dbReference>
<dbReference type="PANTHER" id="PTHR45862">
    <property type="entry name" value="PROTEIN SGT1 HOMOLOG"/>
    <property type="match status" value="1"/>
</dbReference>
<sequence>MADLEKKAKEAFIDDHFELAVDLYTQAIALNPTNPDLFADRAQANIKLNNFTEAVADASRAIALDASLAKAYLRKGIACMKLEEYETAKAALEAGASLAPGESRFTNLIKECDECIAEETGESKNHAAVAPVNTVSIKDVEPEDTSSQAPMVIPSKPKYRHEFYQKPEEVVVSIFAKGVQASWITVDFGEQILSVRIEVPGEDGYHFQPRLFGKIIPDKCKYDILSTKVEFRLAKAEPGLHWASLEYNKETAVVRRIPVSSEIVQKPTYSSSKPKRVDWDKLEAQVKKEEKEEKLDGDAALNKFFREIYQDADEDTRRAMKKSFVESNGTVLSTNWKEVGTKKVEGSPPDGMEMRKWESFEAPKSPKPKKTRKLSSSALPLAPCFFSRFREIHRLNPNKMQFFGGSDISPSPPAPTASGNNAHMMYVFNRNGVCLLYREWNRPLHTLNAQQDHKLMFGLLFSLKSLTAKMDPTSMDKGNLGVPQLPGQGCSFHSFRTNTYKLSFMETPSGIKIILITHPKTGDLRESLKYIYNLYVEYVVKNPIYTPGAPIRCELFNTSLDQYVRSIS</sequence>
<dbReference type="SUPFAM" id="SSF48452">
    <property type="entry name" value="TPR-like"/>
    <property type="match status" value="1"/>
</dbReference>
<evidence type="ECO:0000256" key="2">
    <source>
        <dbReference type="ARBA" id="ARBA00004555"/>
    </source>
</evidence>
<comment type="subcellular location">
    <subcellularLocation>
        <location evidence="1">Endoplasmic reticulum</location>
    </subcellularLocation>
    <subcellularLocation>
        <location evidence="2">Golgi apparatus</location>
    </subcellularLocation>
</comment>
<name>A0A4U5QWA6_POPAL</name>
<comment type="similarity">
    <text evidence="3">Belongs to the SGT1 family.</text>
</comment>
<keyword evidence="4" id="KW-0813">Transport</keyword>
<dbReference type="GO" id="GO:0016192">
    <property type="term" value="P:vesicle-mediated transport"/>
    <property type="evidence" value="ECO:0007669"/>
    <property type="project" value="UniProtKB-KW"/>
</dbReference>
<dbReference type="InterPro" id="IPR007233">
    <property type="entry name" value="TRAPPC"/>
</dbReference>